<reference evidence="2 3" key="1">
    <citation type="submission" date="2016-10" db="EMBL/GenBank/DDBJ databases">
        <authorList>
            <person name="de Groot N.N."/>
        </authorList>
    </citation>
    <scope>NUCLEOTIDE SEQUENCE [LARGE SCALE GENOMIC DNA]</scope>
    <source>
        <strain evidence="2 3">CCM7597</strain>
    </source>
</reference>
<keyword evidence="3" id="KW-1185">Reference proteome</keyword>
<evidence type="ECO:0000313" key="3">
    <source>
        <dbReference type="Proteomes" id="UP000198584"/>
    </source>
</evidence>
<dbReference type="AlphaFoldDB" id="A0A1H4H3M2"/>
<dbReference type="EMBL" id="FNQR01000021">
    <property type="protein sequence ID" value="SEB15698.1"/>
    <property type="molecule type" value="Genomic_DNA"/>
</dbReference>
<evidence type="ECO:0000256" key="1">
    <source>
        <dbReference type="SAM" id="Coils"/>
    </source>
</evidence>
<proteinExistence type="predicted"/>
<dbReference type="Pfam" id="PF07761">
    <property type="entry name" value="DUF1617"/>
    <property type="match status" value="1"/>
</dbReference>
<evidence type="ECO:0000313" key="2">
    <source>
        <dbReference type="EMBL" id="SEB15698.1"/>
    </source>
</evidence>
<name>A0A1H4H3M2_9BACI</name>
<sequence>MQVKIKHGQIGQAIDLLFHLSLKGKQSRHRTTFIKKLTERLQEVEGQRKDLAKEHSFLDEEGNPKMLENGKRYDIKDMEAFQKDVQELYEEELVLEGGDNQSMLMTVKEVLLTSEEAFSGNEALTYDYLCEQFEEADQS</sequence>
<protein>
    <recommendedName>
        <fullName evidence="4">DUF1617 family protein</fullName>
    </recommendedName>
</protein>
<feature type="coiled-coil region" evidence="1">
    <location>
        <begin position="34"/>
        <end position="61"/>
    </location>
</feature>
<organism evidence="2 3">
    <name type="scientific">Thalassobacillus cyri</name>
    <dbReference type="NCBI Taxonomy" id="571932"/>
    <lineage>
        <taxon>Bacteria</taxon>
        <taxon>Bacillati</taxon>
        <taxon>Bacillota</taxon>
        <taxon>Bacilli</taxon>
        <taxon>Bacillales</taxon>
        <taxon>Bacillaceae</taxon>
        <taxon>Thalassobacillus</taxon>
    </lineage>
</organism>
<dbReference type="Proteomes" id="UP000198584">
    <property type="component" value="Unassembled WGS sequence"/>
</dbReference>
<keyword evidence="1" id="KW-0175">Coiled coil</keyword>
<dbReference type="InterPro" id="IPR011675">
    <property type="entry name" value="DUF1617"/>
</dbReference>
<dbReference type="OrthoDB" id="2194466at2"/>
<evidence type="ECO:0008006" key="4">
    <source>
        <dbReference type="Google" id="ProtNLM"/>
    </source>
</evidence>
<dbReference type="RefSeq" id="WP_093046459.1">
    <property type="nucleotide sequence ID" value="NZ_FNQR01000021.1"/>
</dbReference>
<dbReference type="STRING" id="571932.SAMN05421743_12132"/>
<accession>A0A1H4H3M2</accession>
<gene>
    <name evidence="2" type="ORF">SAMN05421743_12132</name>
</gene>